<feature type="transmembrane region" description="Helical" evidence="1">
    <location>
        <begin position="237"/>
        <end position="254"/>
    </location>
</feature>
<evidence type="ECO:0000313" key="3">
    <source>
        <dbReference type="Proteomes" id="UP000252893"/>
    </source>
</evidence>
<dbReference type="OrthoDB" id="5395100at2"/>
<gene>
    <name evidence="2" type="ORF">DFR47_11012</name>
</gene>
<protein>
    <recommendedName>
        <fullName evidence="4">Muramidase (Phage lysozyme)</fullName>
    </recommendedName>
</protein>
<dbReference type="InterPro" id="IPR023346">
    <property type="entry name" value="Lysozyme-like_dom_sf"/>
</dbReference>
<sequence length="268" mass="30199">MDKTVPAGAAILLDFIRKTEVGRTDRASYDVIYGQNQHKLKKQITAMTIGELVDEQASFTKRFKSSASGGYQFMRKTLQDLSRELRLNGRQVFEPDLQDRLGYHLLKRRGYEEFMAGKMTVTEFAKRLAMEWASFPVIAATKGAHGQLKRGQSYYDGDALNKALVRPEAIEAVLRKAKAAGNELPVLAPEKRDAENLPSEPEKPKPVWKSKRAWLWSYIGTMSPAALMGAFDWRVQMVIVVSIIGISIYSILTMKQVKDKITELVEAL</sequence>
<proteinExistence type="predicted"/>
<dbReference type="Gene3D" id="1.10.530.10">
    <property type="match status" value="1"/>
</dbReference>
<keyword evidence="1" id="KW-1133">Transmembrane helix</keyword>
<organism evidence="2 3">
    <name type="scientific">Pseudochrobactrum asaccharolyticum</name>
    <dbReference type="NCBI Taxonomy" id="354351"/>
    <lineage>
        <taxon>Bacteria</taxon>
        <taxon>Pseudomonadati</taxon>
        <taxon>Pseudomonadota</taxon>
        <taxon>Alphaproteobacteria</taxon>
        <taxon>Hyphomicrobiales</taxon>
        <taxon>Brucellaceae</taxon>
        <taxon>Pseudochrobactrum</taxon>
    </lineage>
</organism>
<dbReference type="EMBL" id="QNRH01000010">
    <property type="protein sequence ID" value="RBO91015.1"/>
    <property type="molecule type" value="Genomic_DNA"/>
</dbReference>
<name>A0A366DM52_9HYPH</name>
<reference evidence="2 3" key="1">
    <citation type="submission" date="2018-06" db="EMBL/GenBank/DDBJ databases">
        <title>Genomic Encyclopedia of Type Strains, Phase IV (KMG-IV): sequencing the most valuable type-strain genomes for metagenomic binning, comparative biology and taxonomic classification.</title>
        <authorList>
            <person name="Goeker M."/>
        </authorList>
    </citation>
    <scope>NUCLEOTIDE SEQUENCE [LARGE SCALE GENOMIC DNA]</scope>
    <source>
        <strain evidence="2 3">DSM 25619</strain>
    </source>
</reference>
<keyword evidence="3" id="KW-1185">Reference proteome</keyword>
<dbReference type="Proteomes" id="UP000252893">
    <property type="component" value="Unassembled WGS sequence"/>
</dbReference>
<feature type="transmembrane region" description="Helical" evidence="1">
    <location>
        <begin position="213"/>
        <end position="231"/>
    </location>
</feature>
<evidence type="ECO:0000313" key="2">
    <source>
        <dbReference type="EMBL" id="RBO91015.1"/>
    </source>
</evidence>
<dbReference type="SUPFAM" id="SSF53955">
    <property type="entry name" value="Lysozyme-like"/>
    <property type="match status" value="1"/>
</dbReference>
<accession>A0A366DM52</accession>
<evidence type="ECO:0000256" key="1">
    <source>
        <dbReference type="SAM" id="Phobius"/>
    </source>
</evidence>
<dbReference type="AlphaFoldDB" id="A0A366DM52"/>
<evidence type="ECO:0008006" key="4">
    <source>
        <dbReference type="Google" id="ProtNLM"/>
    </source>
</evidence>
<keyword evidence="1" id="KW-0812">Transmembrane</keyword>
<dbReference type="RefSeq" id="WP_113945975.1">
    <property type="nucleotide sequence ID" value="NZ_JBHEEG010000004.1"/>
</dbReference>
<keyword evidence="1" id="KW-0472">Membrane</keyword>
<comment type="caution">
    <text evidence="2">The sequence shown here is derived from an EMBL/GenBank/DDBJ whole genome shotgun (WGS) entry which is preliminary data.</text>
</comment>